<accession>A0A2T1N9S1</accession>
<dbReference type="Pfam" id="PF13715">
    <property type="entry name" value="CarbopepD_reg_2"/>
    <property type="match status" value="1"/>
</dbReference>
<dbReference type="AlphaFoldDB" id="A0A2T1N9S1"/>
<evidence type="ECO:0000313" key="1">
    <source>
        <dbReference type="EMBL" id="PSG88620.1"/>
    </source>
</evidence>
<organism evidence="1 2">
    <name type="scientific">Aurantibacter aestuarii</name>
    <dbReference type="NCBI Taxonomy" id="1266046"/>
    <lineage>
        <taxon>Bacteria</taxon>
        <taxon>Pseudomonadati</taxon>
        <taxon>Bacteroidota</taxon>
        <taxon>Flavobacteriia</taxon>
        <taxon>Flavobacteriales</taxon>
        <taxon>Flavobacteriaceae</taxon>
        <taxon>Aurantibacter</taxon>
    </lineage>
</organism>
<proteinExistence type="predicted"/>
<name>A0A2T1N9S1_9FLAO</name>
<dbReference type="Proteomes" id="UP000238426">
    <property type="component" value="Unassembled WGS sequence"/>
</dbReference>
<reference evidence="1 2" key="1">
    <citation type="submission" date="2018-03" db="EMBL/GenBank/DDBJ databases">
        <title>Mesoflavibacter sp. HG37 and Mesoflavibacter sp. HG96 sp.nov., two marine bacteria isolated from seawater of Western Pacific Ocean.</title>
        <authorList>
            <person name="Cheng H."/>
            <person name="Wu Y.-H."/>
            <person name="Guo L.-L."/>
            <person name="Xu X.-W."/>
        </authorList>
    </citation>
    <scope>NUCLEOTIDE SEQUENCE [LARGE SCALE GENOMIC DNA]</scope>
    <source>
        <strain evidence="1 2">KCTC 32269</strain>
    </source>
</reference>
<evidence type="ECO:0000313" key="2">
    <source>
        <dbReference type="Proteomes" id="UP000238426"/>
    </source>
</evidence>
<keyword evidence="2" id="KW-1185">Reference proteome</keyword>
<protein>
    <recommendedName>
        <fullName evidence="3">Carboxypeptidase-like regulatory domain-containing protein</fullName>
    </recommendedName>
</protein>
<dbReference type="RefSeq" id="WP_106463760.1">
    <property type="nucleotide sequence ID" value="NZ_PXOQ01000009.1"/>
</dbReference>
<gene>
    <name evidence="1" type="ORF">C7H52_10020</name>
</gene>
<dbReference type="SUPFAM" id="SSF49464">
    <property type="entry name" value="Carboxypeptidase regulatory domain-like"/>
    <property type="match status" value="1"/>
</dbReference>
<dbReference type="OrthoDB" id="1413766at2"/>
<dbReference type="EMBL" id="PXOQ01000009">
    <property type="protein sequence ID" value="PSG88620.1"/>
    <property type="molecule type" value="Genomic_DNA"/>
</dbReference>
<comment type="caution">
    <text evidence="1">The sequence shown here is derived from an EMBL/GenBank/DDBJ whole genome shotgun (WGS) entry which is preliminary data.</text>
</comment>
<sequence>MKTLFTSPKNSLMVILFFSISFFITAQDFTSYSGIVVDSKNEDALHLAALNIENTNISTVTNKNGEFIIKVPINQNSKWLNVSYLGYETKKIELINLSEKNNVISLKSSTLELATIEVNRPKNAKDLVLKTLSLKGSNYLNGNAVMTGFYRETIKKRNRNASLSEAVLKIKKEPYNSSKQDQISIVKARKNVDYNRLDTLAFKLQGGPFSALHTDVIKYSEFIFSYDNINQYLFNFNNSTEINGKLVYVVNFKQNQTVTEPLYYGQLYIDAETNALTRASYQLNLEQEDKASELFVRRKPNGAIVLPTEARYLVNYSSKDGKWYYTYSNIFLEFKVKWKNDWFSKRYSLQSEMAITNWEFNDTYKIANREKLKTNVILEEKASGFSDPNFWGAYNIIEPEKSIESAIKKISKQLNKA</sequence>
<dbReference type="Gene3D" id="2.60.40.1120">
    <property type="entry name" value="Carboxypeptidase-like, regulatory domain"/>
    <property type="match status" value="1"/>
</dbReference>
<evidence type="ECO:0008006" key="3">
    <source>
        <dbReference type="Google" id="ProtNLM"/>
    </source>
</evidence>
<dbReference type="InterPro" id="IPR008969">
    <property type="entry name" value="CarboxyPept-like_regulatory"/>
</dbReference>